<dbReference type="InterPro" id="IPR027417">
    <property type="entry name" value="P-loop_NTPase"/>
</dbReference>
<gene>
    <name evidence="9" type="ORF">LRAMOSA07272</name>
</gene>
<dbReference type="GO" id="GO:0007018">
    <property type="term" value="P:microtubule-based movement"/>
    <property type="evidence" value="ECO:0007669"/>
    <property type="project" value="InterPro"/>
</dbReference>
<evidence type="ECO:0000256" key="6">
    <source>
        <dbReference type="RuleBase" id="RU000394"/>
    </source>
</evidence>
<evidence type="ECO:0000256" key="1">
    <source>
        <dbReference type="ARBA" id="ARBA00022741"/>
    </source>
</evidence>
<dbReference type="Pfam" id="PF00225">
    <property type="entry name" value="Kinesin"/>
    <property type="match status" value="1"/>
</dbReference>
<keyword evidence="2 6" id="KW-0067">ATP-binding</keyword>
<feature type="region of interest" description="Disordered" evidence="7">
    <location>
        <begin position="598"/>
        <end position="621"/>
    </location>
</feature>
<evidence type="ECO:0000259" key="8">
    <source>
        <dbReference type="PROSITE" id="PS50067"/>
    </source>
</evidence>
<dbReference type="AlphaFoldDB" id="A0A077WDN3"/>
<keyword evidence="3" id="KW-0175">Coiled coil</keyword>
<name>A0A077WDN3_9FUNG</name>
<dbReference type="PROSITE" id="PS50067">
    <property type="entry name" value="KINESIN_MOTOR_2"/>
    <property type="match status" value="1"/>
</dbReference>
<dbReference type="OrthoDB" id="3176171at2759"/>
<dbReference type="PRINTS" id="PR00380">
    <property type="entry name" value="KINESINHEAVY"/>
</dbReference>
<dbReference type="InterPro" id="IPR027640">
    <property type="entry name" value="Kinesin-like_fam"/>
</dbReference>
<dbReference type="GO" id="GO:0005874">
    <property type="term" value="C:microtubule"/>
    <property type="evidence" value="ECO:0007669"/>
    <property type="project" value="UniProtKB-KW"/>
</dbReference>
<dbReference type="GO" id="GO:0000278">
    <property type="term" value="P:mitotic cell cycle"/>
    <property type="evidence" value="ECO:0007669"/>
    <property type="project" value="TreeGrafter"/>
</dbReference>
<keyword evidence="4 6" id="KW-0505">Motor protein</keyword>
<dbReference type="InterPro" id="IPR019821">
    <property type="entry name" value="Kinesin_motor_CS"/>
</dbReference>
<proteinExistence type="inferred from homology"/>
<dbReference type="InterPro" id="IPR036961">
    <property type="entry name" value="Kinesin_motor_dom_sf"/>
</dbReference>
<comment type="caution">
    <text evidence="5">Lacks conserved residue(s) required for the propagation of feature annotation.</text>
</comment>
<organism evidence="9">
    <name type="scientific">Lichtheimia ramosa</name>
    <dbReference type="NCBI Taxonomy" id="688394"/>
    <lineage>
        <taxon>Eukaryota</taxon>
        <taxon>Fungi</taxon>
        <taxon>Fungi incertae sedis</taxon>
        <taxon>Mucoromycota</taxon>
        <taxon>Mucoromycotina</taxon>
        <taxon>Mucoromycetes</taxon>
        <taxon>Mucorales</taxon>
        <taxon>Lichtheimiaceae</taxon>
        <taxon>Lichtheimia</taxon>
    </lineage>
</organism>
<dbReference type="InterPro" id="IPR001752">
    <property type="entry name" value="Kinesin_motor_dom"/>
</dbReference>
<dbReference type="PANTHER" id="PTHR47968:SF75">
    <property type="entry name" value="CENTROMERE-ASSOCIATED PROTEIN E"/>
    <property type="match status" value="1"/>
</dbReference>
<dbReference type="EMBL" id="LK023315">
    <property type="protein sequence ID" value="CDS04742.1"/>
    <property type="molecule type" value="Genomic_DNA"/>
</dbReference>
<dbReference type="Gene3D" id="3.40.850.10">
    <property type="entry name" value="Kinesin motor domain"/>
    <property type="match status" value="1"/>
</dbReference>
<evidence type="ECO:0000256" key="7">
    <source>
        <dbReference type="SAM" id="MobiDB-lite"/>
    </source>
</evidence>
<evidence type="ECO:0000313" key="9">
    <source>
        <dbReference type="EMBL" id="CDS04742.1"/>
    </source>
</evidence>
<comment type="similarity">
    <text evidence="5 6">Belongs to the TRAFAC class myosin-kinesin ATPase superfamily. Kinesin family.</text>
</comment>
<dbReference type="PROSITE" id="PS00411">
    <property type="entry name" value="KINESIN_MOTOR_1"/>
    <property type="match status" value="1"/>
</dbReference>
<dbReference type="GO" id="GO:0005524">
    <property type="term" value="F:ATP binding"/>
    <property type="evidence" value="ECO:0007669"/>
    <property type="project" value="UniProtKB-KW"/>
</dbReference>
<dbReference type="GO" id="GO:0003777">
    <property type="term" value="F:microtubule motor activity"/>
    <property type="evidence" value="ECO:0007669"/>
    <property type="project" value="InterPro"/>
</dbReference>
<sequence>MGTEDEPGVIPRAVNDLFTYIEEHPGREFLLRVSYMEIYKEKIHDLIAKADGLTPEIHEDKKRGVFVKNLREVIVVSPQQVLDVIREGEANRHVGETDYNTRSSRSHTIFQMVIESRNKNAYVPDQGSVRISQLNLIDLAGSEKAASDSERRQEGSYINKSLLALGNVISQLTNPKSSGNDKVFVQYRTSILTRVLQTALSGNARISVICTINPTWKCKTESTMTLRFAQRAKMIRTAAKMTRINEHSELQKCLNTIAELQTRMQEKTEQEVETRGRLNQLLGMILTSSKTSATTTAAVTKLATQVANGSGPLSRETIHDVFTQCEQGLTAHREEMARIQASLEAANKEKRELETQLQLMTKTSEDDRQQLEERLAASIKEAKEHEQEFLTRLQVLQEENRYLEANLATLQQAKAEHQQVMTEQLSQLQDENRQLEKSLKLALSEAEQHGNEQGKLATHLQNALDASKAETAELKAQLDSLKKDKEQAATTQLQQLQAQLAETRAQLIQQQQQSQHLDTELKTACEERDAYLAEIQEQRERTQELTGRMASLENARMLLLDKQEELMHVIHKQQSDNEDLQADLEEAQKQLEASYNKNTTENNNQQQQQQPPRPRRSLNASFGGSIVPNLMAAAAVYYAATLL</sequence>
<dbReference type="SUPFAM" id="SSF52540">
    <property type="entry name" value="P-loop containing nucleoside triphosphate hydrolases"/>
    <property type="match status" value="1"/>
</dbReference>
<keyword evidence="1 6" id="KW-0547">Nucleotide-binding</keyword>
<dbReference type="PANTHER" id="PTHR47968">
    <property type="entry name" value="CENTROMERE PROTEIN E"/>
    <property type="match status" value="1"/>
</dbReference>
<keyword evidence="6" id="KW-0493">Microtubule</keyword>
<evidence type="ECO:0000256" key="5">
    <source>
        <dbReference type="PROSITE-ProRule" id="PRU00283"/>
    </source>
</evidence>
<protein>
    <recommendedName>
        <fullName evidence="6">Kinesin-like protein</fullName>
    </recommendedName>
</protein>
<evidence type="ECO:0000256" key="4">
    <source>
        <dbReference type="ARBA" id="ARBA00023175"/>
    </source>
</evidence>
<dbReference type="GO" id="GO:0008017">
    <property type="term" value="F:microtubule binding"/>
    <property type="evidence" value="ECO:0007669"/>
    <property type="project" value="InterPro"/>
</dbReference>
<reference evidence="9" key="1">
    <citation type="journal article" date="2014" name="Genome Announc.">
        <title>De novo whole-genome sequence and genome annotation of Lichtheimia ramosa.</title>
        <authorList>
            <person name="Linde J."/>
            <person name="Schwartze V."/>
            <person name="Binder U."/>
            <person name="Lass-Florl C."/>
            <person name="Voigt K."/>
            <person name="Horn F."/>
        </authorList>
    </citation>
    <scope>NUCLEOTIDE SEQUENCE</scope>
    <source>
        <strain evidence="9">JMRC FSU:6197</strain>
    </source>
</reference>
<feature type="domain" description="Kinesin motor" evidence="8">
    <location>
        <begin position="1"/>
        <end position="235"/>
    </location>
</feature>
<evidence type="ECO:0000256" key="2">
    <source>
        <dbReference type="ARBA" id="ARBA00022840"/>
    </source>
</evidence>
<dbReference type="SMART" id="SM00129">
    <property type="entry name" value="KISc"/>
    <property type="match status" value="1"/>
</dbReference>
<evidence type="ECO:0000256" key="3">
    <source>
        <dbReference type="ARBA" id="ARBA00023054"/>
    </source>
</evidence>
<accession>A0A077WDN3</accession>